<dbReference type="InterPro" id="IPR003594">
    <property type="entry name" value="HATPase_dom"/>
</dbReference>
<keyword evidence="10" id="KW-0472">Membrane</keyword>
<evidence type="ECO:0000256" key="5">
    <source>
        <dbReference type="ARBA" id="ARBA00022741"/>
    </source>
</evidence>
<keyword evidence="6 12" id="KW-0418">Kinase</keyword>
<dbReference type="PANTHER" id="PTHR43065:SF46">
    <property type="entry name" value="C4-DICARBOXYLATE TRANSPORT SENSOR PROTEIN DCTB"/>
    <property type="match status" value="1"/>
</dbReference>
<dbReference type="PROSITE" id="PS50109">
    <property type="entry name" value="HIS_KIN"/>
    <property type="match status" value="1"/>
</dbReference>
<evidence type="ECO:0000256" key="2">
    <source>
        <dbReference type="ARBA" id="ARBA00012438"/>
    </source>
</evidence>
<organism evidence="12 13">
    <name type="scientific">Xanthomonas melonis</name>
    <dbReference type="NCBI Taxonomy" id="56456"/>
    <lineage>
        <taxon>Bacteria</taxon>
        <taxon>Pseudomonadati</taxon>
        <taxon>Pseudomonadota</taxon>
        <taxon>Gammaproteobacteria</taxon>
        <taxon>Lysobacterales</taxon>
        <taxon>Lysobacteraceae</taxon>
        <taxon>Xanthomonas</taxon>
    </lineage>
</organism>
<keyword evidence="7" id="KW-0067">ATP-binding</keyword>
<evidence type="ECO:0000256" key="7">
    <source>
        <dbReference type="ARBA" id="ARBA00022840"/>
    </source>
</evidence>
<evidence type="ECO:0000256" key="4">
    <source>
        <dbReference type="ARBA" id="ARBA00022679"/>
    </source>
</evidence>
<dbReference type="SUPFAM" id="SSF47384">
    <property type="entry name" value="Homodimeric domain of signal transducing histidine kinase"/>
    <property type="match status" value="1"/>
</dbReference>
<feature type="domain" description="Histidine kinase" evidence="11">
    <location>
        <begin position="253"/>
        <end position="462"/>
    </location>
</feature>
<evidence type="ECO:0000313" key="13">
    <source>
        <dbReference type="Proteomes" id="UP000239865"/>
    </source>
</evidence>
<name>A0A2S7DME0_9XANT</name>
<dbReference type="Gene3D" id="3.30.565.10">
    <property type="entry name" value="Histidine kinase-like ATPase, C-terminal domain"/>
    <property type="match status" value="1"/>
</dbReference>
<comment type="caution">
    <text evidence="12">The sequence shown here is derived from an EMBL/GenBank/DDBJ whole genome shotgun (WGS) entry which is preliminary data.</text>
</comment>
<dbReference type="Gene3D" id="1.10.287.130">
    <property type="match status" value="1"/>
</dbReference>
<dbReference type="OrthoDB" id="9770473at2"/>
<feature type="transmembrane region" description="Helical" evidence="10">
    <location>
        <begin position="150"/>
        <end position="171"/>
    </location>
</feature>
<evidence type="ECO:0000256" key="9">
    <source>
        <dbReference type="SAM" id="Coils"/>
    </source>
</evidence>
<dbReference type="InterPro" id="IPR003661">
    <property type="entry name" value="HisK_dim/P_dom"/>
</dbReference>
<dbReference type="InterPro" id="IPR004358">
    <property type="entry name" value="Sig_transdc_His_kin-like_C"/>
</dbReference>
<dbReference type="EMBL" id="MDEH01000001">
    <property type="protein sequence ID" value="PPU74980.1"/>
    <property type="molecule type" value="Genomic_DNA"/>
</dbReference>
<evidence type="ECO:0000256" key="3">
    <source>
        <dbReference type="ARBA" id="ARBA00022553"/>
    </source>
</evidence>
<comment type="catalytic activity">
    <reaction evidence="1">
        <text>ATP + protein L-histidine = ADP + protein N-phospho-L-histidine.</text>
        <dbReference type="EC" id="2.7.13.3"/>
    </reaction>
</comment>
<keyword evidence="10" id="KW-0812">Transmembrane</keyword>
<dbReference type="Proteomes" id="UP000239865">
    <property type="component" value="Unassembled WGS sequence"/>
</dbReference>
<dbReference type="Pfam" id="PF02518">
    <property type="entry name" value="HATPase_c"/>
    <property type="match status" value="1"/>
</dbReference>
<feature type="coiled-coil region" evidence="9">
    <location>
        <begin position="200"/>
        <end position="237"/>
    </location>
</feature>
<feature type="transmembrane region" description="Helical" evidence="10">
    <location>
        <begin position="177"/>
        <end position="196"/>
    </location>
</feature>
<dbReference type="CDD" id="cd00082">
    <property type="entry name" value="HisKA"/>
    <property type="match status" value="1"/>
</dbReference>
<evidence type="ECO:0000313" key="12">
    <source>
        <dbReference type="EMBL" id="PPU74980.1"/>
    </source>
</evidence>
<dbReference type="InterPro" id="IPR036097">
    <property type="entry name" value="HisK_dim/P_sf"/>
</dbReference>
<feature type="transmembrane region" description="Helical" evidence="10">
    <location>
        <begin position="126"/>
        <end position="143"/>
    </location>
</feature>
<dbReference type="AlphaFoldDB" id="A0A2S7DME0"/>
<proteinExistence type="predicted"/>
<sequence>MCSRRGRLFRIPVKFLTATQWRTAPAGDDPGDRRHAAFLQVLLAATVLYGAGDLGFFFYVAGVERLLSRADLLLAAVGIVLSAAGALAGMWQVRRGDMAMAVRLYVAATLAGALVTYVRADLYDLLINPLPLLALVLTGMVLGRRDLWRVFLLLAAICTLGGLAQAIWPVPWRSVRGNIALAAITLGAYLLITLILDRTIAALRESLRESEQRRRELEQLNRRLLEEMAERERVQEQLIHTQKMEALGRLAAGVAHDFDNLINVIVGYAQQRDALEGYGEAPLLKTLENIEAASRRALTVSRRILNFGRAEPGVPTLFDARAALRESEPTLRQLFGHEIRLVGIDDGPPLWVRMDRDDLELVLLNIAANARDAMDGQGVFRIEGEQRQQTVWLRLCDSGPGIAAHLLERVLEPFYTTKPVGKGTGLGLSVVQGILAAAGGQVTAGNAAQGGACLCLQLPLAQPPPELQSASR</sequence>
<dbReference type="EC" id="2.7.13.3" evidence="2"/>
<dbReference type="SMART" id="SM00388">
    <property type="entry name" value="HisKA"/>
    <property type="match status" value="1"/>
</dbReference>
<dbReference type="PANTHER" id="PTHR43065">
    <property type="entry name" value="SENSOR HISTIDINE KINASE"/>
    <property type="match status" value="1"/>
</dbReference>
<keyword evidence="4" id="KW-0808">Transferase</keyword>
<keyword evidence="3" id="KW-0597">Phosphoprotein</keyword>
<gene>
    <name evidence="12" type="ORF">XmelCFBP4644_03545</name>
</gene>
<feature type="transmembrane region" description="Helical" evidence="10">
    <location>
        <begin position="37"/>
        <end position="60"/>
    </location>
</feature>
<dbReference type="InterPro" id="IPR005467">
    <property type="entry name" value="His_kinase_dom"/>
</dbReference>
<dbReference type="GO" id="GO:0005524">
    <property type="term" value="F:ATP binding"/>
    <property type="evidence" value="ECO:0007669"/>
    <property type="project" value="UniProtKB-KW"/>
</dbReference>
<evidence type="ECO:0000256" key="1">
    <source>
        <dbReference type="ARBA" id="ARBA00000085"/>
    </source>
</evidence>
<feature type="transmembrane region" description="Helical" evidence="10">
    <location>
        <begin position="72"/>
        <end position="90"/>
    </location>
</feature>
<keyword evidence="9" id="KW-0175">Coiled coil</keyword>
<evidence type="ECO:0000259" key="11">
    <source>
        <dbReference type="PROSITE" id="PS50109"/>
    </source>
</evidence>
<dbReference type="SUPFAM" id="SSF55874">
    <property type="entry name" value="ATPase domain of HSP90 chaperone/DNA topoisomerase II/histidine kinase"/>
    <property type="match status" value="1"/>
</dbReference>
<evidence type="ECO:0000256" key="6">
    <source>
        <dbReference type="ARBA" id="ARBA00022777"/>
    </source>
</evidence>
<evidence type="ECO:0000256" key="10">
    <source>
        <dbReference type="SAM" id="Phobius"/>
    </source>
</evidence>
<dbReference type="SMART" id="SM00387">
    <property type="entry name" value="HATPase_c"/>
    <property type="match status" value="1"/>
</dbReference>
<dbReference type="PRINTS" id="PR00344">
    <property type="entry name" value="BCTRLSENSOR"/>
</dbReference>
<dbReference type="GO" id="GO:0000155">
    <property type="term" value="F:phosphorelay sensor kinase activity"/>
    <property type="evidence" value="ECO:0007669"/>
    <property type="project" value="InterPro"/>
</dbReference>
<accession>A0A2S7DME0</accession>
<feature type="transmembrane region" description="Helical" evidence="10">
    <location>
        <begin position="102"/>
        <end position="120"/>
    </location>
</feature>
<protein>
    <recommendedName>
        <fullName evidence="2">histidine kinase</fullName>
        <ecNumber evidence="2">2.7.13.3</ecNumber>
    </recommendedName>
</protein>
<keyword evidence="5" id="KW-0547">Nucleotide-binding</keyword>
<reference evidence="12 13" key="1">
    <citation type="submission" date="2016-08" db="EMBL/GenBank/DDBJ databases">
        <authorList>
            <person name="Seilhamer J.J."/>
        </authorList>
    </citation>
    <scope>NUCLEOTIDE SEQUENCE [LARGE SCALE GENOMIC DNA]</scope>
    <source>
        <strain evidence="12 13">CFBP4644</strain>
    </source>
</reference>
<keyword evidence="10" id="KW-1133">Transmembrane helix</keyword>
<evidence type="ECO:0000256" key="8">
    <source>
        <dbReference type="ARBA" id="ARBA00023012"/>
    </source>
</evidence>
<keyword evidence="8" id="KW-0902">Two-component regulatory system</keyword>
<dbReference type="InterPro" id="IPR036890">
    <property type="entry name" value="HATPase_C_sf"/>
</dbReference>